<dbReference type="Proteomes" id="UP000000844">
    <property type="component" value="Chromosome"/>
</dbReference>
<evidence type="ECO:0000313" key="2">
    <source>
        <dbReference type="EMBL" id="ADD44895.1"/>
    </source>
</evidence>
<sequence>MTILVTGATGTVGNQVLRQLLDAGHPVRALTRDPAKAKNLPDGVEVFAGNLADPESLEAALTGVSGVFLYTSDGSEVLTNGPELVGRLAKSGVKRVVALWSGFDGSVITALRGSDLEWTVLQPQEFMANALTWVDSIKTEGVVREPFAEVLSAAIHEADIGAVAVVTLTQDGHHGRDYELNGPQALSFLDKTRILTDALGREVRYEELTRQQAHDRLTAMGVSSEMADHVVDWHADPPAAAYTVNHMVEKLTGQPGRDYTQWVAENVDAFR</sequence>
<dbReference type="RefSeq" id="WP_013020466.1">
    <property type="nucleotide sequence ID" value="NC_013947.1"/>
</dbReference>
<keyword evidence="3" id="KW-1185">Reference proteome</keyword>
<name>D3QC06_STANL</name>
<dbReference type="EMBL" id="CP001778">
    <property type="protein sequence ID" value="ADD44895.1"/>
    <property type="molecule type" value="Genomic_DNA"/>
</dbReference>
<dbReference type="InterPro" id="IPR008030">
    <property type="entry name" value="NmrA-like"/>
</dbReference>
<gene>
    <name evidence="2" type="ordered locus">Snas_5261</name>
</gene>
<feature type="domain" description="NmrA-like" evidence="1">
    <location>
        <begin position="2"/>
        <end position="103"/>
    </location>
</feature>
<dbReference type="STRING" id="446470.Snas_5261"/>
<dbReference type="Gene3D" id="3.90.25.10">
    <property type="entry name" value="UDP-galactose 4-epimerase, domain 1"/>
    <property type="match status" value="1"/>
</dbReference>
<dbReference type="HOGENOM" id="CLU_007383_10_6_11"/>
<dbReference type="KEGG" id="sna:Snas_5261"/>
<accession>D3QC06</accession>
<dbReference type="SUPFAM" id="SSF51735">
    <property type="entry name" value="NAD(P)-binding Rossmann-fold domains"/>
    <property type="match status" value="1"/>
</dbReference>
<organism evidence="2 3">
    <name type="scientific">Stackebrandtia nassauensis (strain DSM 44728 / CIP 108903 / NRRL B-16338 / NBRC 102104 / LLR-40K-21)</name>
    <dbReference type="NCBI Taxonomy" id="446470"/>
    <lineage>
        <taxon>Bacteria</taxon>
        <taxon>Bacillati</taxon>
        <taxon>Actinomycetota</taxon>
        <taxon>Actinomycetes</taxon>
        <taxon>Glycomycetales</taxon>
        <taxon>Glycomycetaceae</taxon>
        <taxon>Stackebrandtia</taxon>
    </lineage>
</organism>
<dbReference type="Pfam" id="PF05368">
    <property type="entry name" value="NmrA"/>
    <property type="match status" value="1"/>
</dbReference>
<dbReference type="eggNOG" id="COG0702">
    <property type="taxonomic scope" value="Bacteria"/>
</dbReference>
<dbReference type="AlphaFoldDB" id="D3QC06"/>
<dbReference type="PANTHER" id="PTHR43162">
    <property type="match status" value="1"/>
</dbReference>
<dbReference type="PANTHER" id="PTHR43162:SF1">
    <property type="entry name" value="PRESTALK A DIFFERENTIATION PROTEIN A"/>
    <property type="match status" value="1"/>
</dbReference>
<dbReference type="OrthoDB" id="3207931at2"/>
<dbReference type="Gene3D" id="3.40.50.720">
    <property type="entry name" value="NAD(P)-binding Rossmann-like Domain"/>
    <property type="match status" value="1"/>
</dbReference>
<evidence type="ECO:0000313" key="3">
    <source>
        <dbReference type="Proteomes" id="UP000000844"/>
    </source>
</evidence>
<protein>
    <submittedName>
        <fullName evidence="2">NmrA family protein</fullName>
    </submittedName>
</protein>
<reference evidence="2 3" key="1">
    <citation type="journal article" date="2009" name="Stand. Genomic Sci.">
        <title>Complete genome sequence of Stackebrandtia nassauensis type strain (LLR-40K-21).</title>
        <authorList>
            <person name="Munk C."/>
            <person name="Lapidus A."/>
            <person name="Copeland A."/>
            <person name="Jando M."/>
            <person name="Mayilraj S."/>
            <person name="Glavina Del Rio T."/>
            <person name="Nolan M."/>
            <person name="Chen F."/>
            <person name="Lucas S."/>
            <person name="Tice H."/>
            <person name="Cheng J.F."/>
            <person name="Han C."/>
            <person name="Detter J.C."/>
            <person name="Bruce D."/>
            <person name="Goodwin L."/>
            <person name="Chain P."/>
            <person name="Pitluck S."/>
            <person name="Goker M."/>
            <person name="Ovchinikova G."/>
            <person name="Pati A."/>
            <person name="Ivanova N."/>
            <person name="Mavromatis K."/>
            <person name="Chen A."/>
            <person name="Palaniappan K."/>
            <person name="Land M."/>
            <person name="Hauser L."/>
            <person name="Chang Y.J."/>
            <person name="Jeffries C.D."/>
            <person name="Bristow J."/>
            <person name="Eisen J.A."/>
            <person name="Markowitz V."/>
            <person name="Hugenholtz P."/>
            <person name="Kyrpides N.C."/>
            <person name="Klenk H.P."/>
        </authorList>
    </citation>
    <scope>NUCLEOTIDE SEQUENCE [LARGE SCALE GENOMIC DNA]</scope>
    <source>
        <strain evidence="3">DSM 44728 / CIP 108903 / NRRL B-16338 / NBRC 102104 / LLR-40K-21</strain>
    </source>
</reference>
<proteinExistence type="predicted"/>
<dbReference type="InterPro" id="IPR036291">
    <property type="entry name" value="NAD(P)-bd_dom_sf"/>
</dbReference>
<evidence type="ECO:0000259" key="1">
    <source>
        <dbReference type="Pfam" id="PF05368"/>
    </source>
</evidence>
<dbReference type="InterPro" id="IPR051604">
    <property type="entry name" value="Ergot_Alk_Oxidoreductase"/>
</dbReference>